<reference evidence="6 7" key="1">
    <citation type="journal article" date="2019" name="Nat. Microbiol.">
        <title>Mediterranean grassland soil C-N compound turnover is dependent on rainfall and depth, and is mediated by genomically divergent microorganisms.</title>
        <authorList>
            <person name="Diamond S."/>
            <person name="Andeer P.F."/>
            <person name="Li Z."/>
            <person name="Crits-Christoph A."/>
            <person name="Burstein D."/>
            <person name="Anantharaman K."/>
            <person name="Lane K.R."/>
            <person name="Thomas B.C."/>
            <person name="Pan C."/>
            <person name="Northen T.R."/>
            <person name="Banfield J.F."/>
        </authorList>
    </citation>
    <scope>NUCLEOTIDE SEQUENCE [LARGE SCALE GENOMIC DNA]</scope>
    <source>
        <strain evidence="6">WS_2</strain>
    </source>
</reference>
<dbReference type="PROSITE" id="PS50893">
    <property type="entry name" value="ABC_TRANSPORTER_2"/>
    <property type="match status" value="2"/>
</dbReference>
<dbReference type="InterPro" id="IPR032524">
    <property type="entry name" value="ABC_tran_C"/>
</dbReference>
<dbReference type="CDD" id="cd03221">
    <property type="entry name" value="ABCF_EF-3"/>
    <property type="match status" value="2"/>
</dbReference>
<feature type="compositionally biased region" description="Basic and acidic residues" evidence="4">
    <location>
        <begin position="618"/>
        <end position="640"/>
    </location>
</feature>
<dbReference type="InterPro" id="IPR003593">
    <property type="entry name" value="AAA+_ATPase"/>
</dbReference>
<dbReference type="InterPro" id="IPR027417">
    <property type="entry name" value="P-loop_NTPase"/>
</dbReference>
<dbReference type="SMART" id="SM00382">
    <property type="entry name" value="AAA"/>
    <property type="match status" value="2"/>
</dbReference>
<keyword evidence="1" id="KW-0677">Repeat</keyword>
<evidence type="ECO:0000259" key="5">
    <source>
        <dbReference type="PROSITE" id="PS50893"/>
    </source>
</evidence>
<dbReference type="EMBL" id="VBOS01000304">
    <property type="protein sequence ID" value="TMQ53130.1"/>
    <property type="molecule type" value="Genomic_DNA"/>
</dbReference>
<keyword evidence="2" id="KW-0547">Nucleotide-binding</keyword>
<proteinExistence type="predicted"/>
<dbReference type="PROSITE" id="PS00211">
    <property type="entry name" value="ABC_TRANSPORTER_1"/>
    <property type="match status" value="2"/>
</dbReference>
<feature type="domain" description="ABC transporter" evidence="5">
    <location>
        <begin position="328"/>
        <end position="542"/>
    </location>
</feature>
<dbReference type="SUPFAM" id="SSF52540">
    <property type="entry name" value="P-loop containing nucleoside triphosphate hydrolases"/>
    <property type="match status" value="2"/>
</dbReference>
<dbReference type="Pfam" id="PF16326">
    <property type="entry name" value="ABC_tran_CTD"/>
    <property type="match status" value="1"/>
</dbReference>
<organism evidence="6 7">
    <name type="scientific">Eiseniibacteriota bacterium</name>
    <dbReference type="NCBI Taxonomy" id="2212470"/>
    <lineage>
        <taxon>Bacteria</taxon>
        <taxon>Candidatus Eiseniibacteriota</taxon>
    </lineage>
</organism>
<evidence type="ECO:0000313" key="6">
    <source>
        <dbReference type="EMBL" id="TMQ53130.1"/>
    </source>
</evidence>
<protein>
    <submittedName>
        <fullName evidence="6">ABC-F family ATP-binding cassette domain-containing protein</fullName>
    </submittedName>
</protein>
<dbReference type="InterPro" id="IPR003439">
    <property type="entry name" value="ABC_transporter-like_ATP-bd"/>
</dbReference>
<feature type="compositionally biased region" description="Low complexity" evidence="4">
    <location>
        <begin position="583"/>
        <end position="596"/>
    </location>
</feature>
<evidence type="ECO:0000256" key="1">
    <source>
        <dbReference type="ARBA" id="ARBA00022737"/>
    </source>
</evidence>
<dbReference type="InterPro" id="IPR017871">
    <property type="entry name" value="ABC_transporter-like_CS"/>
</dbReference>
<dbReference type="Gene3D" id="3.40.50.300">
    <property type="entry name" value="P-loop containing nucleotide triphosphate hydrolases"/>
    <property type="match status" value="2"/>
</dbReference>
<dbReference type="GO" id="GO:0005524">
    <property type="term" value="F:ATP binding"/>
    <property type="evidence" value="ECO:0007669"/>
    <property type="project" value="UniProtKB-KW"/>
</dbReference>
<dbReference type="GO" id="GO:0003677">
    <property type="term" value="F:DNA binding"/>
    <property type="evidence" value="ECO:0007669"/>
    <property type="project" value="InterPro"/>
</dbReference>
<dbReference type="AlphaFoldDB" id="A0A538SP41"/>
<dbReference type="InterPro" id="IPR037118">
    <property type="entry name" value="Val-tRNA_synth_C_sf"/>
</dbReference>
<dbReference type="InterPro" id="IPR032781">
    <property type="entry name" value="ABC_tran_Xtn"/>
</dbReference>
<dbReference type="FunFam" id="3.40.50.300:FF:000011">
    <property type="entry name" value="Putative ABC transporter ATP-binding component"/>
    <property type="match status" value="1"/>
</dbReference>
<gene>
    <name evidence="6" type="ORF">E6K72_08655</name>
</gene>
<dbReference type="Pfam" id="PF12848">
    <property type="entry name" value="ABC_tran_Xtn"/>
    <property type="match status" value="1"/>
</dbReference>
<name>A0A538SP41_UNCEI</name>
<sequence length="693" mass="76860">MIQLQDLRYSIGERVLFERLDWVLSPGDRVALVGPNGAGKTTLLRVMLGELRPDSGARVLARGTRLGYLPQEAAETFEGTVLGRAMEAHRHLLGMREELDALHASLSGISADDERLTTLLERAGELQHHLELHDEHTLETEARRVLTGLGFSRRDQDRPLAEFSGGWRMRAALAALLLTDPTLLFLDEPTNHLDLPAMEWLEDYLEDFHGGLVVVSHDRVFLDRVATEVRELDLGALSEYAMSFTAYLDERELRRERLEAGNVQVEKRIAQLSRFVERFGAKNTKASQAQSKRKMIARLEEQKVVLPHRPKRIRFSFPDPPHAGRTLVRLRDVSFGYEARDVFAGAGLEIELGDKVAIVGANGAGKTTLLRVLGGQLAPRAGVRESYPHTRLGYFAQHAAETLTPSHTVLAALEEVAPVEWRPRLRNLLGNFLFSGDDVLKLCRVLSGGERQRVALSRILLEPANLLLLDEPTHHLDLAGKEVLEEALEQYAGAIVVVTHDRSLMARLTTRVIEVTDGRVRLYPGGYDDYEQARLARAAGAAAPEARGADGRVLAQARAPGRGSEAGARPSGRGAHPEARAPGKGARAATRSGSGAEPSRKALPSPTPAAAGGRLGPARRDGRRPRAEQQQRANELKRIERDIQQREDRVRVLETQLANPEVYHDGTRAKELVTEYERLRAELESLWQRMTEL</sequence>
<feature type="region of interest" description="Disordered" evidence="4">
    <location>
        <begin position="558"/>
        <end position="640"/>
    </location>
</feature>
<evidence type="ECO:0000256" key="4">
    <source>
        <dbReference type="SAM" id="MobiDB-lite"/>
    </source>
</evidence>
<dbReference type="Proteomes" id="UP000317716">
    <property type="component" value="Unassembled WGS sequence"/>
</dbReference>
<dbReference type="PANTHER" id="PTHR19211:SF14">
    <property type="entry name" value="ATP-BINDING CASSETTE SUB-FAMILY F MEMBER 1"/>
    <property type="match status" value="1"/>
</dbReference>
<evidence type="ECO:0000313" key="7">
    <source>
        <dbReference type="Proteomes" id="UP000317716"/>
    </source>
</evidence>
<dbReference type="Gene3D" id="1.10.287.380">
    <property type="entry name" value="Valyl-tRNA synthetase, C-terminal domain"/>
    <property type="match status" value="1"/>
</dbReference>
<feature type="domain" description="ABC transporter" evidence="5">
    <location>
        <begin position="2"/>
        <end position="259"/>
    </location>
</feature>
<evidence type="ECO:0000256" key="2">
    <source>
        <dbReference type="ARBA" id="ARBA00022741"/>
    </source>
</evidence>
<dbReference type="GO" id="GO:0016887">
    <property type="term" value="F:ATP hydrolysis activity"/>
    <property type="evidence" value="ECO:0007669"/>
    <property type="project" value="InterPro"/>
</dbReference>
<evidence type="ECO:0000256" key="3">
    <source>
        <dbReference type="ARBA" id="ARBA00022840"/>
    </source>
</evidence>
<dbReference type="PANTHER" id="PTHR19211">
    <property type="entry name" value="ATP-BINDING TRANSPORT PROTEIN-RELATED"/>
    <property type="match status" value="1"/>
</dbReference>
<comment type="caution">
    <text evidence="6">The sequence shown here is derived from an EMBL/GenBank/DDBJ whole genome shotgun (WGS) entry which is preliminary data.</text>
</comment>
<keyword evidence="3 6" id="KW-0067">ATP-binding</keyword>
<dbReference type="InterPro" id="IPR050611">
    <property type="entry name" value="ABCF"/>
</dbReference>
<accession>A0A538SP41</accession>
<dbReference type="Pfam" id="PF00005">
    <property type="entry name" value="ABC_tran"/>
    <property type="match status" value="2"/>
</dbReference>